<evidence type="ECO:0000256" key="3">
    <source>
        <dbReference type="ARBA" id="ARBA00022448"/>
    </source>
</evidence>
<evidence type="ECO:0000256" key="1">
    <source>
        <dbReference type="ARBA" id="ARBA00004141"/>
    </source>
</evidence>
<feature type="transmembrane region" description="Helical" evidence="11">
    <location>
        <begin position="6"/>
        <end position="25"/>
    </location>
</feature>
<dbReference type="InterPro" id="IPR052217">
    <property type="entry name" value="Mito/Peroxisomal_Carrier"/>
</dbReference>
<proteinExistence type="inferred from homology"/>
<evidence type="ECO:0000256" key="9">
    <source>
        <dbReference type="RuleBase" id="RU000488"/>
    </source>
</evidence>
<evidence type="ECO:0000256" key="4">
    <source>
        <dbReference type="ARBA" id="ARBA00022692"/>
    </source>
</evidence>
<gene>
    <name evidence="12" type="ORF">CTEN210_00118</name>
</gene>
<dbReference type="GO" id="GO:0015217">
    <property type="term" value="F:ADP transmembrane transporter activity"/>
    <property type="evidence" value="ECO:0007669"/>
    <property type="project" value="TreeGrafter"/>
</dbReference>
<evidence type="ECO:0000313" key="13">
    <source>
        <dbReference type="Proteomes" id="UP001054902"/>
    </source>
</evidence>
<dbReference type="InterPro" id="IPR023395">
    <property type="entry name" value="MCP_dom_sf"/>
</dbReference>
<dbReference type="InterPro" id="IPR018108">
    <property type="entry name" value="MCP_transmembrane"/>
</dbReference>
<evidence type="ECO:0000256" key="6">
    <source>
        <dbReference type="ARBA" id="ARBA00022989"/>
    </source>
</evidence>
<comment type="caution">
    <text evidence="12">The sequence shown here is derived from an EMBL/GenBank/DDBJ whole genome shotgun (WGS) entry which is preliminary data.</text>
</comment>
<sequence>MSTREAFADATGGVVGSLISLYAFYPIDVIKINLQADQRKRNGNNADEEDRIKPSHELRRSSSVVSLLQDMIAKHPSKMDFLKSLFRGLHYKTAHTTASSFAYFFIYSWIQSKHKNYLMRKHRIGKGSNSSVNNDLLKPSTSMRLLLSAIAAMVNVTFTLPLDVLAARSQTSIKDGEIEKTNDDVSLSQQSITRGKEMRRVSFEEEKKDDMEDTGCFGTNGKNESKEINSSKTIMETVWKNVNQFHEDSSETDYDTAYDTANDDQMEDSSEDDANVLNEELIVHCGTEEDDDSIPSYAPTDASICLERDSNASISSRQSCLKNPLDLKMNNFEKQKISELWSGIKPSLLLCSNPSIHFTVFDSLKDVVLRHKSRVSSLESVRLSMGEAFCIGIIAKFAATIATYPLIRAKVMLMVAKKKETRSCSELETNMLGLLRDMFQKGGRRELYKGCSLQLVHTLLKSALLMMVRERITVTTRRLILR</sequence>
<dbReference type="Pfam" id="PF00153">
    <property type="entry name" value="Mito_carr"/>
    <property type="match status" value="2"/>
</dbReference>
<comment type="similarity">
    <text evidence="2 9">Belongs to the mitochondrial carrier (TC 2.A.29) family.</text>
</comment>
<dbReference type="Gene3D" id="1.50.40.10">
    <property type="entry name" value="Mitochondrial carrier domain"/>
    <property type="match status" value="2"/>
</dbReference>
<evidence type="ECO:0000313" key="12">
    <source>
        <dbReference type="EMBL" id="GFH43645.1"/>
    </source>
</evidence>
<keyword evidence="5" id="KW-0677">Repeat</keyword>
<dbReference type="PANTHER" id="PTHR45939:SF1">
    <property type="entry name" value="MITOCHONDRIAL THIAMINE PYROPHOSPHATE CARRIER 1-RELATED"/>
    <property type="match status" value="1"/>
</dbReference>
<feature type="region of interest" description="Disordered" evidence="10">
    <location>
        <begin position="180"/>
        <end position="227"/>
    </location>
</feature>
<protein>
    <submittedName>
        <fullName evidence="12">Uncharacterized protein</fullName>
    </submittedName>
</protein>
<dbReference type="GO" id="GO:0016020">
    <property type="term" value="C:membrane"/>
    <property type="evidence" value="ECO:0007669"/>
    <property type="project" value="UniProtKB-SubCell"/>
</dbReference>
<feature type="compositionally biased region" description="Basic and acidic residues" evidence="10">
    <location>
        <begin position="194"/>
        <end position="210"/>
    </location>
</feature>
<keyword evidence="3 9" id="KW-0813">Transport</keyword>
<feature type="transmembrane region" description="Helical" evidence="11">
    <location>
        <begin position="89"/>
        <end position="110"/>
    </location>
</feature>
<feature type="repeat" description="Solcar" evidence="8">
    <location>
        <begin position="383"/>
        <end position="475"/>
    </location>
</feature>
<name>A0AAD3CEK3_9STRA</name>
<dbReference type="EMBL" id="BLLK01000013">
    <property type="protein sequence ID" value="GFH43645.1"/>
    <property type="molecule type" value="Genomic_DNA"/>
</dbReference>
<organism evidence="12 13">
    <name type="scientific">Chaetoceros tenuissimus</name>
    <dbReference type="NCBI Taxonomy" id="426638"/>
    <lineage>
        <taxon>Eukaryota</taxon>
        <taxon>Sar</taxon>
        <taxon>Stramenopiles</taxon>
        <taxon>Ochrophyta</taxon>
        <taxon>Bacillariophyta</taxon>
        <taxon>Coscinodiscophyceae</taxon>
        <taxon>Chaetocerotophycidae</taxon>
        <taxon>Chaetocerotales</taxon>
        <taxon>Chaetocerotaceae</taxon>
        <taxon>Chaetoceros</taxon>
    </lineage>
</organism>
<evidence type="ECO:0000256" key="7">
    <source>
        <dbReference type="ARBA" id="ARBA00023136"/>
    </source>
</evidence>
<evidence type="ECO:0000256" key="11">
    <source>
        <dbReference type="SAM" id="Phobius"/>
    </source>
</evidence>
<evidence type="ECO:0000256" key="5">
    <source>
        <dbReference type="ARBA" id="ARBA00022737"/>
    </source>
</evidence>
<dbReference type="PANTHER" id="PTHR45939">
    <property type="entry name" value="PEROXISOMAL MEMBRANE PROTEIN PMP34-RELATED"/>
    <property type="match status" value="1"/>
</dbReference>
<keyword evidence="13" id="KW-1185">Reference proteome</keyword>
<dbReference type="Proteomes" id="UP001054902">
    <property type="component" value="Unassembled WGS sequence"/>
</dbReference>
<dbReference type="PROSITE" id="PS50920">
    <property type="entry name" value="SOLCAR"/>
    <property type="match status" value="2"/>
</dbReference>
<dbReference type="SUPFAM" id="SSF103506">
    <property type="entry name" value="Mitochondrial carrier"/>
    <property type="match status" value="1"/>
</dbReference>
<evidence type="ECO:0000256" key="8">
    <source>
        <dbReference type="PROSITE-ProRule" id="PRU00282"/>
    </source>
</evidence>
<evidence type="ECO:0000256" key="2">
    <source>
        <dbReference type="ARBA" id="ARBA00006375"/>
    </source>
</evidence>
<feature type="repeat" description="Solcar" evidence="8">
    <location>
        <begin position="4"/>
        <end position="113"/>
    </location>
</feature>
<reference evidence="12 13" key="1">
    <citation type="journal article" date="2021" name="Sci. Rep.">
        <title>The genome of the diatom Chaetoceros tenuissimus carries an ancient integrated fragment of an extant virus.</title>
        <authorList>
            <person name="Hongo Y."/>
            <person name="Kimura K."/>
            <person name="Takaki Y."/>
            <person name="Yoshida Y."/>
            <person name="Baba S."/>
            <person name="Kobayashi G."/>
            <person name="Nagasaki K."/>
            <person name="Hano T."/>
            <person name="Tomaru Y."/>
        </authorList>
    </citation>
    <scope>NUCLEOTIDE SEQUENCE [LARGE SCALE GENOMIC DNA]</scope>
    <source>
        <strain evidence="12 13">NIES-3715</strain>
    </source>
</reference>
<evidence type="ECO:0000256" key="10">
    <source>
        <dbReference type="SAM" id="MobiDB-lite"/>
    </source>
</evidence>
<feature type="compositionally biased region" description="Polar residues" evidence="10">
    <location>
        <begin position="184"/>
        <end position="193"/>
    </location>
</feature>
<keyword evidence="4 8" id="KW-0812">Transmembrane</keyword>
<keyword evidence="6 11" id="KW-1133">Transmembrane helix</keyword>
<keyword evidence="7 8" id="KW-0472">Membrane</keyword>
<accession>A0AAD3CEK3</accession>
<comment type="subcellular location">
    <subcellularLocation>
        <location evidence="1">Membrane</location>
        <topology evidence="1">Multi-pass membrane protein</topology>
    </subcellularLocation>
</comment>
<dbReference type="AlphaFoldDB" id="A0AAD3CEK3"/>